<dbReference type="PANTHER" id="PTHR31238">
    <property type="entry name" value="GERMIN-LIKE PROTEIN SUBFAMILY 3 MEMBER 3"/>
    <property type="match status" value="1"/>
</dbReference>
<comment type="subcellular location">
    <subcellularLocation>
        <location evidence="1 12">Secreted</location>
        <location evidence="1 12">Extracellular space</location>
        <location evidence="1 12">Apoplast</location>
    </subcellularLocation>
</comment>
<feature type="signal peptide" evidence="12">
    <location>
        <begin position="1"/>
        <end position="21"/>
    </location>
</feature>
<dbReference type="InterPro" id="IPR019780">
    <property type="entry name" value="Germin_Mn-BS"/>
</dbReference>
<sequence>MAGVKAVVLVVLLATAIGAFANDPDMLQDVCVANTASGILVNGFPCKNISMVTADDFFFAGISQPVQITSKILGSKVTAANVMDIPGLNTLGVSMARVDFAPYGLNPPHIHPRATEIIYVLQGELFVGFITTANKLISKVVKAGEVFVFPRGLAHFQKNTSKYPTAVLAAFNSQLPGTQQFAAALFTSNPPVSNDILAQAFNIDEHKVEMIRAGLTA</sequence>
<evidence type="ECO:0000256" key="10">
    <source>
        <dbReference type="PIRSR" id="PIRSR601929-2"/>
    </source>
</evidence>
<comment type="similarity">
    <text evidence="2 12">Belongs to the germin family.</text>
</comment>
<evidence type="ECO:0000256" key="7">
    <source>
        <dbReference type="ARBA" id="ARBA00023157"/>
    </source>
</evidence>
<reference evidence="15" key="2">
    <citation type="submission" date="2025-08" db="UniProtKB">
        <authorList>
            <consortium name="RefSeq"/>
        </authorList>
    </citation>
    <scope>IDENTIFICATION</scope>
    <source>
        <tissue evidence="15">Leaf</tissue>
    </source>
</reference>
<proteinExistence type="inferred from homology"/>
<dbReference type="SMART" id="SM00835">
    <property type="entry name" value="Cupin_1"/>
    <property type="match status" value="1"/>
</dbReference>
<keyword evidence="4 12" id="KW-0964">Secreted</keyword>
<feature type="binding site" evidence="10">
    <location>
        <position position="116"/>
    </location>
    <ligand>
        <name>Mn(2+)</name>
        <dbReference type="ChEBI" id="CHEBI:29035"/>
    </ligand>
</feature>
<accession>A0A9R0JR89</accession>
<dbReference type="RefSeq" id="XP_021844165.1">
    <property type="nucleotide sequence ID" value="XM_021988473.2"/>
</dbReference>
<dbReference type="GeneID" id="110784072"/>
<feature type="binding site" evidence="10">
    <location>
        <position position="155"/>
    </location>
    <ligand>
        <name>Mn(2+)</name>
        <dbReference type="ChEBI" id="CHEBI:29035"/>
    </ligand>
</feature>
<evidence type="ECO:0000256" key="6">
    <source>
        <dbReference type="ARBA" id="ARBA00022729"/>
    </source>
</evidence>
<evidence type="ECO:0000313" key="14">
    <source>
        <dbReference type="Proteomes" id="UP000813463"/>
    </source>
</evidence>
<dbReference type="GO" id="GO:0009506">
    <property type="term" value="C:plasmodesma"/>
    <property type="evidence" value="ECO:0000318"/>
    <property type="project" value="GO_Central"/>
</dbReference>
<evidence type="ECO:0000259" key="13">
    <source>
        <dbReference type="SMART" id="SM00835"/>
    </source>
</evidence>
<evidence type="ECO:0000256" key="8">
    <source>
        <dbReference type="ARBA" id="ARBA00023211"/>
    </source>
</evidence>
<evidence type="ECO:0000256" key="1">
    <source>
        <dbReference type="ARBA" id="ARBA00004271"/>
    </source>
</evidence>
<feature type="binding site" evidence="9">
    <location>
        <position position="106"/>
    </location>
    <ligand>
        <name>oxalate</name>
        <dbReference type="ChEBI" id="CHEBI:30623"/>
    </ligand>
</feature>
<dbReference type="Pfam" id="PF00190">
    <property type="entry name" value="Cupin_1"/>
    <property type="match status" value="1"/>
</dbReference>
<feature type="disulfide bond" evidence="11">
    <location>
        <begin position="31"/>
        <end position="46"/>
    </location>
</feature>
<organism evidence="14 15">
    <name type="scientific">Spinacia oleracea</name>
    <name type="common">Spinach</name>
    <dbReference type="NCBI Taxonomy" id="3562"/>
    <lineage>
        <taxon>Eukaryota</taxon>
        <taxon>Viridiplantae</taxon>
        <taxon>Streptophyta</taxon>
        <taxon>Embryophyta</taxon>
        <taxon>Tracheophyta</taxon>
        <taxon>Spermatophyta</taxon>
        <taxon>Magnoliopsida</taxon>
        <taxon>eudicotyledons</taxon>
        <taxon>Gunneridae</taxon>
        <taxon>Pentapetalae</taxon>
        <taxon>Caryophyllales</taxon>
        <taxon>Chenopodiaceae</taxon>
        <taxon>Chenopodioideae</taxon>
        <taxon>Anserineae</taxon>
        <taxon>Spinacia</taxon>
    </lineage>
</organism>
<feature type="chain" id="PRO_5040538763" description="Germin-like protein" evidence="12">
    <location>
        <begin position="22"/>
        <end position="217"/>
    </location>
</feature>
<dbReference type="FunFam" id="2.60.120.10:FF:000025">
    <property type="entry name" value="germin-like protein subfamily 2 member 1"/>
    <property type="match status" value="1"/>
</dbReference>
<evidence type="ECO:0000256" key="5">
    <source>
        <dbReference type="ARBA" id="ARBA00022723"/>
    </source>
</evidence>
<feature type="binding site" evidence="10">
    <location>
        <position position="109"/>
    </location>
    <ligand>
        <name>Mn(2+)</name>
        <dbReference type="ChEBI" id="CHEBI:29035"/>
    </ligand>
</feature>
<dbReference type="PRINTS" id="PR00325">
    <property type="entry name" value="GERMIN"/>
</dbReference>
<dbReference type="Gene3D" id="2.60.120.10">
    <property type="entry name" value="Jelly Rolls"/>
    <property type="match status" value="1"/>
</dbReference>
<name>A0A9R0JR89_SPIOL</name>
<protein>
    <recommendedName>
        <fullName evidence="12">Germin-like protein</fullName>
    </recommendedName>
</protein>
<evidence type="ECO:0000256" key="9">
    <source>
        <dbReference type="PIRSR" id="PIRSR601929-1"/>
    </source>
</evidence>
<dbReference type="KEGG" id="soe:110784072"/>
<gene>
    <name evidence="15" type="primary">LOC110784072</name>
</gene>
<dbReference type="OrthoDB" id="1921208at2759"/>
<reference evidence="14" key="1">
    <citation type="journal article" date="2021" name="Nat. Commun.">
        <title>Genomic analyses provide insights into spinach domestication and the genetic basis of agronomic traits.</title>
        <authorList>
            <person name="Cai X."/>
            <person name="Sun X."/>
            <person name="Xu C."/>
            <person name="Sun H."/>
            <person name="Wang X."/>
            <person name="Ge C."/>
            <person name="Zhang Z."/>
            <person name="Wang Q."/>
            <person name="Fei Z."/>
            <person name="Jiao C."/>
            <person name="Wang Q."/>
        </authorList>
    </citation>
    <scope>NUCLEOTIDE SEQUENCE [LARGE SCALE GENOMIC DNA]</scope>
    <source>
        <strain evidence="14">cv. Varoflay</strain>
    </source>
</reference>
<dbReference type="CDD" id="cd02241">
    <property type="entry name" value="cupin_OxOx"/>
    <property type="match status" value="1"/>
</dbReference>
<dbReference type="GO" id="GO:2000280">
    <property type="term" value="P:regulation of root development"/>
    <property type="evidence" value="ECO:0000318"/>
    <property type="project" value="GO_Central"/>
</dbReference>
<keyword evidence="7 11" id="KW-1015">Disulfide bond</keyword>
<dbReference type="SUPFAM" id="SSF51182">
    <property type="entry name" value="RmlC-like cupins"/>
    <property type="match status" value="1"/>
</dbReference>
<dbReference type="PROSITE" id="PS00725">
    <property type="entry name" value="GERMIN"/>
    <property type="match status" value="1"/>
</dbReference>
<feature type="domain" description="Cupin type-1" evidence="13">
    <location>
        <begin position="70"/>
        <end position="209"/>
    </location>
</feature>
<dbReference type="GO" id="GO:0030145">
    <property type="term" value="F:manganese ion binding"/>
    <property type="evidence" value="ECO:0007669"/>
    <property type="project" value="UniProtKB-UniRule"/>
</dbReference>
<evidence type="ECO:0000256" key="2">
    <source>
        <dbReference type="ARBA" id="ARBA00007456"/>
    </source>
</evidence>
<keyword evidence="8 9" id="KW-0464">Manganese</keyword>
<feature type="binding site" evidence="9">
    <location>
        <position position="111"/>
    </location>
    <ligand>
        <name>oxalate</name>
        <dbReference type="ChEBI" id="CHEBI:30623"/>
    </ligand>
</feature>
<dbReference type="InterPro" id="IPR011051">
    <property type="entry name" value="RmlC_Cupin_sf"/>
</dbReference>
<dbReference type="Proteomes" id="UP000813463">
    <property type="component" value="Chromosome 3"/>
</dbReference>
<dbReference type="InterPro" id="IPR014710">
    <property type="entry name" value="RmlC-like_jellyroll"/>
</dbReference>
<evidence type="ECO:0000256" key="4">
    <source>
        <dbReference type="ARBA" id="ARBA00022525"/>
    </source>
</evidence>
<dbReference type="AlphaFoldDB" id="A0A9R0JR89"/>
<keyword evidence="14" id="KW-1185">Reference proteome</keyword>
<keyword evidence="5 9" id="KW-0479">Metal-binding</keyword>
<feature type="binding site" evidence="9">
    <location>
        <position position="116"/>
    </location>
    <ligand>
        <name>oxalate</name>
        <dbReference type="ChEBI" id="CHEBI:30623"/>
    </ligand>
</feature>
<evidence type="ECO:0000256" key="11">
    <source>
        <dbReference type="PIRSR" id="PIRSR601929-3"/>
    </source>
</evidence>
<dbReference type="GO" id="GO:0010497">
    <property type="term" value="P:plasmodesmata-mediated intercellular transport"/>
    <property type="evidence" value="ECO:0000318"/>
    <property type="project" value="GO_Central"/>
</dbReference>
<keyword evidence="3 12" id="KW-0052">Apoplast</keyword>
<feature type="binding site" evidence="10">
    <location>
        <position position="111"/>
    </location>
    <ligand>
        <name>Mn(2+)</name>
        <dbReference type="ChEBI" id="CHEBI:29035"/>
    </ligand>
</feature>
<dbReference type="InterPro" id="IPR001929">
    <property type="entry name" value="Germin"/>
</dbReference>
<evidence type="ECO:0000256" key="12">
    <source>
        <dbReference type="RuleBase" id="RU366015"/>
    </source>
</evidence>
<keyword evidence="6 12" id="KW-0732">Signal</keyword>
<evidence type="ECO:0000313" key="15">
    <source>
        <dbReference type="RefSeq" id="XP_021844165.1"/>
    </source>
</evidence>
<evidence type="ECO:0000256" key="3">
    <source>
        <dbReference type="ARBA" id="ARBA00022523"/>
    </source>
</evidence>
<dbReference type="GO" id="GO:0048046">
    <property type="term" value="C:apoplast"/>
    <property type="evidence" value="ECO:0007669"/>
    <property type="project" value="UniProtKB-SubCell"/>
</dbReference>
<dbReference type="InterPro" id="IPR006045">
    <property type="entry name" value="Cupin_1"/>
</dbReference>